<accession>A0AAE0JSP1</accession>
<evidence type="ECO:0000313" key="3">
    <source>
        <dbReference type="Proteomes" id="UP001287356"/>
    </source>
</evidence>
<feature type="region of interest" description="Disordered" evidence="1">
    <location>
        <begin position="99"/>
        <end position="143"/>
    </location>
</feature>
<proteinExistence type="predicted"/>
<organism evidence="2 3">
    <name type="scientific">Lasiosphaeria ovina</name>
    <dbReference type="NCBI Taxonomy" id="92902"/>
    <lineage>
        <taxon>Eukaryota</taxon>
        <taxon>Fungi</taxon>
        <taxon>Dikarya</taxon>
        <taxon>Ascomycota</taxon>
        <taxon>Pezizomycotina</taxon>
        <taxon>Sordariomycetes</taxon>
        <taxon>Sordariomycetidae</taxon>
        <taxon>Sordariales</taxon>
        <taxon>Lasiosphaeriaceae</taxon>
        <taxon>Lasiosphaeria</taxon>
    </lineage>
</organism>
<reference evidence="2" key="1">
    <citation type="journal article" date="2023" name="Mol. Phylogenet. Evol.">
        <title>Genome-scale phylogeny and comparative genomics of the fungal order Sordariales.</title>
        <authorList>
            <person name="Hensen N."/>
            <person name="Bonometti L."/>
            <person name="Westerberg I."/>
            <person name="Brannstrom I.O."/>
            <person name="Guillou S."/>
            <person name="Cros-Aarteil S."/>
            <person name="Calhoun S."/>
            <person name="Haridas S."/>
            <person name="Kuo A."/>
            <person name="Mondo S."/>
            <person name="Pangilinan J."/>
            <person name="Riley R."/>
            <person name="LaButti K."/>
            <person name="Andreopoulos B."/>
            <person name="Lipzen A."/>
            <person name="Chen C."/>
            <person name="Yan M."/>
            <person name="Daum C."/>
            <person name="Ng V."/>
            <person name="Clum A."/>
            <person name="Steindorff A."/>
            <person name="Ohm R.A."/>
            <person name="Martin F."/>
            <person name="Silar P."/>
            <person name="Natvig D.O."/>
            <person name="Lalanne C."/>
            <person name="Gautier V."/>
            <person name="Ament-Velasquez S.L."/>
            <person name="Kruys A."/>
            <person name="Hutchinson M.I."/>
            <person name="Powell A.J."/>
            <person name="Barry K."/>
            <person name="Miller A.N."/>
            <person name="Grigoriev I.V."/>
            <person name="Debuchy R."/>
            <person name="Gladieux P."/>
            <person name="Hiltunen Thoren M."/>
            <person name="Johannesson H."/>
        </authorList>
    </citation>
    <scope>NUCLEOTIDE SEQUENCE</scope>
    <source>
        <strain evidence="2">CBS 958.72</strain>
    </source>
</reference>
<dbReference type="AlphaFoldDB" id="A0AAE0JSP1"/>
<protein>
    <submittedName>
        <fullName evidence="2">Uncharacterized protein</fullName>
    </submittedName>
</protein>
<evidence type="ECO:0000313" key="2">
    <source>
        <dbReference type="EMBL" id="KAK3360807.1"/>
    </source>
</evidence>
<sequence length="247" mass="26211">MPATFGSVDCRNRQARRALKLYEEKYKLLKYVKDKALGPDNIIEHPDGSLTRPFSWTSIVTVRAEPLVVIVSPSRELAVRIFGLAAGGGSSIFGEGNQSHASGNLAARSRVPGGGGGGGRGVSGPQHKPAASRTKTAAPSKTPGAAAFKDMMSADKVAANQAYGATALGPGSANTLTAPPYVYDTSAAGSGEHQLLICPSRLLICPWEQTPPLLLFALPLNHRRVFPFADVVQLSILSLRLIWPWRT</sequence>
<dbReference type="Proteomes" id="UP001287356">
    <property type="component" value="Unassembled WGS sequence"/>
</dbReference>
<reference evidence="2" key="2">
    <citation type="submission" date="2023-06" db="EMBL/GenBank/DDBJ databases">
        <authorList>
            <consortium name="Lawrence Berkeley National Laboratory"/>
            <person name="Haridas S."/>
            <person name="Hensen N."/>
            <person name="Bonometti L."/>
            <person name="Westerberg I."/>
            <person name="Brannstrom I.O."/>
            <person name="Guillou S."/>
            <person name="Cros-Aarteil S."/>
            <person name="Calhoun S."/>
            <person name="Kuo A."/>
            <person name="Mondo S."/>
            <person name="Pangilinan J."/>
            <person name="Riley R."/>
            <person name="Labutti K."/>
            <person name="Andreopoulos B."/>
            <person name="Lipzen A."/>
            <person name="Chen C."/>
            <person name="Yanf M."/>
            <person name="Daum C."/>
            <person name="Ng V."/>
            <person name="Clum A."/>
            <person name="Steindorff A."/>
            <person name="Ohm R."/>
            <person name="Martin F."/>
            <person name="Silar P."/>
            <person name="Natvig D."/>
            <person name="Lalanne C."/>
            <person name="Gautier V."/>
            <person name="Ament-Velasquez S.L."/>
            <person name="Kruys A."/>
            <person name="Hutchinson M.I."/>
            <person name="Powell A.J."/>
            <person name="Barry K."/>
            <person name="Miller A.N."/>
            <person name="Grigoriev I.V."/>
            <person name="Debuchy R."/>
            <person name="Gladieux P."/>
            <person name="Thoren M.H."/>
            <person name="Johannesson H."/>
        </authorList>
    </citation>
    <scope>NUCLEOTIDE SEQUENCE</scope>
    <source>
        <strain evidence="2">CBS 958.72</strain>
    </source>
</reference>
<keyword evidence="3" id="KW-1185">Reference proteome</keyword>
<gene>
    <name evidence="2" type="ORF">B0T24DRAFT_692771</name>
</gene>
<comment type="caution">
    <text evidence="2">The sequence shown here is derived from an EMBL/GenBank/DDBJ whole genome shotgun (WGS) entry which is preliminary data.</text>
</comment>
<evidence type="ECO:0000256" key="1">
    <source>
        <dbReference type="SAM" id="MobiDB-lite"/>
    </source>
</evidence>
<name>A0AAE0JSP1_9PEZI</name>
<dbReference type="EMBL" id="JAULSN010000014">
    <property type="protein sequence ID" value="KAK3360807.1"/>
    <property type="molecule type" value="Genomic_DNA"/>
</dbReference>
<feature type="compositionally biased region" description="Gly residues" evidence="1">
    <location>
        <begin position="112"/>
        <end position="122"/>
    </location>
</feature>